<dbReference type="GO" id="GO:0043565">
    <property type="term" value="F:sequence-specific DNA binding"/>
    <property type="evidence" value="ECO:0007669"/>
    <property type="project" value="InterPro"/>
</dbReference>
<accession>A0A9D9I1D7</accession>
<evidence type="ECO:0000313" key="5">
    <source>
        <dbReference type="EMBL" id="MBO8464047.1"/>
    </source>
</evidence>
<evidence type="ECO:0000256" key="2">
    <source>
        <dbReference type="ARBA" id="ARBA00023125"/>
    </source>
</evidence>
<name>A0A9D9I1D7_9FIRM</name>
<organism evidence="5 6">
    <name type="scientific">Candidatus Scybalomonas excrementavium</name>
    <dbReference type="NCBI Taxonomy" id="2840943"/>
    <lineage>
        <taxon>Bacteria</taxon>
        <taxon>Bacillati</taxon>
        <taxon>Bacillota</taxon>
        <taxon>Clostridia</taxon>
        <taxon>Lachnospirales</taxon>
        <taxon>Lachnospiraceae</taxon>
        <taxon>Lachnospiraceae incertae sedis</taxon>
        <taxon>Candidatus Scybalomonas</taxon>
    </lineage>
</organism>
<dbReference type="PRINTS" id="PR00032">
    <property type="entry name" value="HTHARAC"/>
</dbReference>
<reference evidence="5" key="2">
    <citation type="journal article" date="2021" name="PeerJ">
        <title>Extensive microbial diversity within the chicken gut microbiome revealed by metagenomics and culture.</title>
        <authorList>
            <person name="Gilroy R."/>
            <person name="Ravi A."/>
            <person name="Getino M."/>
            <person name="Pursley I."/>
            <person name="Horton D.L."/>
            <person name="Alikhan N.F."/>
            <person name="Baker D."/>
            <person name="Gharbi K."/>
            <person name="Hall N."/>
            <person name="Watson M."/>
            <person name="Adriaenssens E.M."/>
            <person name="Foster-Nyarko E."/>
            <person name="Jarju S."/>
            <person name="Secka A."/>
            <person name="Antonio M."/>
            <person name="Oren A."/>
            <person name="Chaudhuri R.R."/>
            <person name="La Ragione R."/>
            <person name="Hildebrand F."/>
            <person name="Pallen M.J."/>
        </authorList>
    </citation>
    <scope>NUCLEOTIDE SEQUENCE</scope>
    <source>
        <strain evidence="5">E3-2379</strain>
    </source>
</reference>
<keyword evidence="3" id="KW-0804">Transcription</keyword>
<dbReference type="InterPro" id="IPR020449">
    <property type="entry name" value="Tscrpt_reg_AraC-type_HTH"/>
</dbReference>
<feature type="domain" description="HTH araC/xylS-type" evidence="4">
    <location>
        <begin position="309"/>
        <end position="407"/>
    </location>
</feature>
<evidence type="ECO:0000259" key="4">
    <source>
        <dbReference type="PROSITE" id="PS01124"/>
    </source>
</evidence>
<dbReference type="SMART" id="SM00342">
    <property type="entry name" value="HTH_ARAC"/>
    <property type="match status" value="1"/>
</dbReference>
<dbReference type="InterPro" id="IPR009057">
    <property type="entry name" value="Homeodomain-like_sf"/>
</dbReference>
<keyword evidence="2" id="KW-0238">DNA-binding</keyword>
<dbReference type="InterPro" id="IPR018062">
    <property type="entry name" value="HTH_AraC-typ_CS"/>
</dbReference>
<reference evidence="5" key="1">
    <citation type="submission" date="2020-10" db="EMBL/GenBank/DDBJ databases">
        <authorList>
            <person name="Gilroy R."/>
        </authorList>
    </citation>
    <scope>NUCLEOTIDE SEQUENCE</scope>
    <source>
        <strain evidence="5">E3-2379</strain>
    </source>
</reference>
<comment type="caution">
    <text evidence="5">The sequence shown here is derived from an EMBL/GenBank/DDBJ whole genome shotgun (WGS) entry which is preliminary data.</text>
</comment>
<dbReference type="SUPFAM" id="SSF46689">
    <property type="entry name" value="Homeodomain-like"/>
    <property type="match status" value="2"/>
</dbReference>
<evidence type="ECO:0000256" key="3">
    <source>
        <dbReference type="ARBA" id="ARBA00023163"/>
    </source>
</evidence>
<dbReference type="InterPro" id="IPR018060">
    <property type="entry name" value="HTH_AraC"/>
</dbReference>
<dbReference type="AlphaFoldDB" id="A0A9D9I1D7"/>
<gene>
    <name evidence="5" type="ORF">IAC13_08960</name>
</gene>
<dbReference type="EMBL" id="JADIML010000254">
    <property type="protein sequence ID" value="MBO8464047.1"/>
    <property type="molecule type" value="Genomic_DNA"/>
</dbReference>
<evidence type="ECO:0000313" key="6">
    <source>
        <dbReference type="Proteomes" id="UP000823618"/>
    </source>
</evidence>
<dbReference type="PROSITE" id="PS01124">
    <property type="entry name" value="HTH_ARAC_FAMILY_2"/>
    <property type="match status" value="1"/>
</dbReference>
<protein>
    <submittedName>
        <fullName evidence="5">Helix-turn-helix transcriptional regulator</fullName>
    </submittedName>
</protein>
<proteinExistence type="predicted"/>
<dbReference type="PANTHER" id="PTHR43280">
    <property type="entry name" value="ARAC-FAMILY TRANSCRIPTIONAL REGULATOR"/>
    <property type="match status" value="1"/>
</dbReference>
<dbReference type="PROSITE" id="PS00041">
    <property type="entry name" value="HTH_ARAC_FAMILY_1"/>
    <property type="match status" value="1"/>
</dbReference>
<dbReference type="Pfam" id="PF12833">
    <property type="entry name" value="HTH_18"/>
    <property type="match status" value="1"/>
</dbReference>
<sequence length="412" mass="48472">MEEKREGIQKKIYDICFFMYHFSKIDVQFIHREEVLSIQLYYEAIPAFMKQSRKQTETYMYEFLESQAPNCYFYYTDTFQLNYIGVGLWDRGIYQGAFLMGPFLAVVPNDIFMQDMVHVNHILHQDKEEMLHYYNMISTIDPNLSKKMGNLVVNLAMSQFQEVEAIYSKERSKIKEEVHYVSENTHSYSEVEARFEIERKIMEHVSKGREKEALEVLGTFFFDASYRMPKNVLRVSKNLAFTFNTMLRIAIREGGVHPVYLHRISDKFAILIEKATSTKELEQLQVLMIKEYCKVVREVSTEGYHGIVKQAIEYINLNFSKELSLPFIADIINVSPSHLSKKFKKETGFTVTEFINKKRIQEAKRLLQISDHSITDIAILIGFEDPGYFTSVFRKLVGITPREYMKVYKKKD</sequence>
<dbReference type="Proteomes" id="UP000823618">
    <property type="component" value="Unassembled WGS sequence"/>
</dbReference>
<dbReference type="Gene3D" id="1.10.10.60">
    <property type="entry name" value="Homeodomain-like"/>
    <property type="match status" value="2"/>
</dbReference>
<keyword evidence="1" id="KW-0805">Transcription regulation</keyword>
<dbReference type="GO" id="GO:0003700">
    <property type="term" value="F:DNA-binding transcription factor activity"/>
    <property type="evidence" value="ECO:0007669"/>
    <property type="project" value="InterPro"/>
</dbReference>
<dbReference type="PANTHER" id="PTHR43280:SF28">
    <property type="entry name" value="HTH-TYPE TRANSCRIPTIONAL ACTIVATOR RHAS"/>
    <property type="match status" value="1"/>
</dbReference>
<evidence type="ECO:0000256" key="1">
    <source>
        <dbReference type="ARBA" id="ARBA00023015"/>
    </source>
</evidence>